<keyword evidence="2 6" id="KW-0645">Protease</keyword>
<name>A0ABR8LV18_9FLAO</name>
<dbReference type="Gene3D" id="3.40.50.200">
    <property type="entry name" value="Peptidase S8/S53 domain"/>
    <property type="match status" value="1"/>
</dbReference>
<evidence type="ECO:0000256" key="3">
    <source>
        <dbReference type="ARBA" id="ARBA00022729"/>
    </source>
</evidence>
<dbReference type="Pfam" id="PF18962">
    <property type="entry name" value="Por_Secre_tail"/>
    <property type="match status" value="1"/>
</dbReference>
<accession>A0ABR8LV18</accession>
<comment type="similarity">
    <text evidence="1 6">Belongs to the peptidase S8 family.</text>
</comment>
<organism evidence="10 11">
    <name type="scientific">Olleya marilimosa</name>
    <dbReference type="NCBI Taxonomy" id="272164"/>
    <lineage>
        <taxon>Bacteria</taxon>
        <taxon>Pseudomonadati</taxon>
        <taxon>Bacteroidota</taxon>
        <taxon>Flavobacteriia</taxon>
        <taxon>Flavobacteriales</taxon>
        <taxon>Flavobacteriaceae</taxon>
    </lineage>
</organism>
<keyword evidence="4 6" id="KW-0378">Hydrolase</keyword>
<dbReference type="PROSITE" id="PS00138">
    <property type="entry name" value="SUBTILASE_SER"/>
    <property type="match status" value="1"/>
</dbReference>
<dbReference type="PANTHER" id="PTHR43806">
    <property type="entry name" value="PEPTIDASE S8"/>
    <property type="match status" value="1"/>
</dbReference>
<dbReference type="NCBIfam" id="TIGR04183">
    <property type="entry name" value="Por_Secre_tail"/>
    <property type="match status" value="1"/>
</dbReference>
<dbReference type="InterPro" id="IPR050131">
    <property type="entry name" value="Peptidase_S8_subtilisin-like"/>
</dbReference>
<evidence type="ECO:0000313" key="11">
    <source>
        <dbReference type="Proteomes" id="UP000627521"/>
    </source>
</evidence>
<feature type="active site" description="Charge relay system" evidence="6">
    <location>
        <position position="221"/>
    </location>
</feature>
<dbReference type="InterPro" id="IPR036852">
    <property type="entry name" value="Peptidase_S8/S53_dom_sf"/>
</dbReference>
<dbReference type="InterPro" id="IPR000209">
    <property type="entry name" value="Peptidase_S8/S53_dom"/>
</dbReference>
<dbReference type="PIRSF" id="PIRSF037903">
    <property type="entry name" value="Subtilisin_rel_GFO_2223"/>
    <property type="match status" value="1"/>
</dbReference>
<feature type="domain" description="Peptidase S8/S53" evidence="8">
    <location>
        <begin position="170"/>
        <end position="445"/>
    </location>
</feature>
<keyword evidence="11" id="KW-1185">Reference proteome</keyword>
<proteinExistence type="inferred from homology"/>
<feature type="chain" id="PRO_5047288352" evidence="7">
    <location>
        <begin position="19"/>
        <end position="543"/>
    </location>
</feature>
<keyword evidence="3 7" id="KW-0732">Signal</keyword>
<protein>
    <submittedName>
        <fullName evidence="10">S8 family serine peptidase</fullName>
    </submittedName>
</protein>
<gene>
    <name evidence="10" type="ORF">IEG06_08780</name>
</gene>
<sequence length="543" mass="58328">MRNLLLFLILAYSVSSFGQEHAWVYLSDKPNSATALANPNTILTQKALDRKAAHNVAIDFKDVPVDESYITVIKAQPGITVMSKSKWFNALHVIGNPTDIMALNTLTVNGTAIVSSIDFADDNFDARISQNQDKHEFEASLTTFNYGNAANQAVMIGADDLHQHPNSYTGTGMTVAVIDAGFTNVSTMNGFQRLRDNGGILGGYDFVDRNTDVYAYTGNAHGTWVLSDMAGYLQDQFVGTAPDANYYLFRTEDAATETPLEESLWVEAAERADSLGVDVINSSLGYTTFDNPNYNYTPAEMDGNTAYITKGANIAFQKGILVVNSAGNSGSGSWQIVGAPADAAGVFSIGAVKADGTYASFSSRGSSAQPTQKPDVVAQGQANYIITTSDVVTTSNGTSFSSPIMAGGIVCLWQALPSLSNAEIMQLVRESASQYNAPDFFLGYGIPDLSLALAQGLSVSEFQNENLSLKIYPNPVSNQLTVQIPSQLEEARVRLYDVLGKKILDTKVTAINKTINTSTLSKGVYLVKIDSDGLSVTKKIIKN</sequence>
<evidence type="ECO:0000256" key="4">
    <source>
        <dbReference type="ARBA" id="ARBA00022801"/>
    </source>
</evidence>
<dbReference type="InterPro" id="IPR017317">
    <property type="entry name" value="Pept_S8_subtilisin_bacteroid-2"/>
</dbReference>
<dbReference type="SUPFAM" id="SSF52743">
    <property type="entry name" value="Subtilisin-like"/>
    <property type="match status" value="1"/>
</dbReference>
<dbReference type="InterPro" id="IPR023828">
    <property type="entry name" value="Peptidase_S8_Ser-AS"/>
</dbReference>
<feature type="active site" description="Charge relay system" evidence="6">
    <location>
        <position position="399"/>
    </location>
</feature>
<evidence type="ECO:0000256" key="7">
    <source>
        <dbReference type="SAM" id="SignalP"/>
    </source>
</evidence>
<feature type="active site" description="Charge relay system" evidence="6">
    <location>
        <position position="179"/>
    </location>
</feature>
<dbReference type="Proteomes" id="UP000627521">
    <property type="component" value="Unassembled WGS sequence"/>
</dbReference>
<dbReference type="InterPro" id="IPR015500">
    <property type="entry name" value="Peptidase_S8_subtilisin-rel"/>
</dbReference>
<dbReference type="PROSITE" id="PS51892">
    <property type="entry name" value="SUBTILASE"/>
    <property type="match status" value="1"/>
</dbReference>
<dbReference type="InterPro" id="IPR026444">
    <property type="entry name" value="Secre_tail"/>
</dbReference>
<reference evidence="10 11" key="1">
    <citation type="submission" date="2020-09" db="EMBL/GenBank/DDBJ databases">
        <title>Bacillus nautilus sp. nov., Chryseoglobus crepusculi sp. nov, and Psychrobacter noctis sp. nov., isolated from deep-sea sponges from the equatorial Atlantic.</title>
        <authorList>
            <person name="Stennett H.L."/>
            <person name="Williams S.E."/>
        </authorList>
    </citation>
    <scope>NUCLEOTIDE SEQUENCE [LARGE SCALE GENOMIC DNA]</scope>
    <source>
        <strain evidence="10 11">28M-24</strain>
    </source>
</reference>
<keyword evidence="5 6" id="KW-0720">Serine protease</keyword>
<dbReference type="RefSeq" id="WP_191100024.1">
    <property type="nucleotide sequence ID" value="NZ_JACXXF010000005.1"/>
</dbReference>
<evidence type="ECO:0000259" key="9">
    <source>
        <dbReference type="Pfam" id="PF18962"/>
    </source>
</evidence>
<evidence type="ECO:0000313" key="10">
    <source>
        <dbReference type="EMBL" id="MBD3863546.1"/>
    </source>
</evidence>
<dbReference type="Pfam" id="PF00082">
    <property type="entry name" value="Peptidase_S8"/>
    <property type="match status" value="1"/>
</dbReference>
<dbReference type="PANTHER" id="PTHR43806:SF67">
    <property type="entry name" value="EGF-LIKE DOMAIN-CONTAINING PROTEIN"/>
    <property type="match status" value="1"/>
</dbReference>
<comment type="caution">
    <text evidence="10">The sequence shown here is derived from an EMBL/GenBank/DDBJ whole genome shotgun (WGS) entry which is preliminary data.</text>
</comment>
<evidence type="ECO:0000256" key="6">
    <source>
        <dbReference type="PROSITE-ProRule" id="PRU01240"/>
    </source>
</evidence>
<feature type="signal peptide" evidence="7">
    <location>
        <begin position="1"/>
        <end position="18"/>
    </location>
</feature>
<evidence type="ECO:0000256" key="5">
    <source>
        <dbReference type="ARBA" id="ARBA00022825"/>
    </source>
</evidence>
<evidence type="ECO:0000256" key="2">
    <source>
        <dbReference type="ARBA" id="ARBA00022670"/>
    </source>
</evidence>
<feature type="domain" description="Secretion system C-terminal sorting" evidence="9">
    <location>
        <begin position="471"/>
        <end position="541"/>
    </location>
</feature>
<evidence type="ECO:0000259" key="8">
    <source>
        <dbReference type="Pfam" id="PF00082"/>
    </source>
</evidence>
<dbReference type="EMBL" id="JACXXH010000004">
    <property type="protein sequence ID" value="MBD3863546.1"/>
    <property type="molecule type" value="Genomic_DNA"/>
</dbReference>
<dbReference type="PRINTS" id="PR00723">
    <property type="entry name" value="SUBTILISIN"/>
</dbReference>
<dbReference type="CDD" id="cd07493">
    <property type="entry name" value="Peptidases_S8_9"/>
    <property type="match status" value="1"/>
</dbReference>
<evidence type="ECO:0000256" key="1">
    <source>
        <dbReference type="ARBA" id="ARBA00011073"/>
    </source>
</evidence>